<evidence type="ECO:0000259" key="2">
    <source>
        <dbReference type="Pfam" id="PF00271"/>
    </source>
</evidence>
<organism evidence="3 4">
    <name type="scientific">Liquidambar formosana</name>
    <name type="common">Formosan gum</name>
    <dbReference type="NCBI Taxonomy" id="63359"/>
    <lineage>
        <taxon>Eukaryota</taxon>
        <taxon>Viridiplantae</taxon>
        <taxon>Streptophyta</taxon>
        <taxon>Embryophyta</taxon>
        <taxon>Tracheophyta</taxon>
        <taxon>Spermatophyta</taxon>
        <taxon>Magnoliopsida</taxon>
        <taxon>eudicotyledons</taxon>
        <taxon>Gunneridae</taxon>
        <taxon>Pentapetalae</taxon>
        <taxon>Saxifragales</taxon>
        <taxon>Altingiaceae</taxon>
        <taxon>Liquidambar</taxon>
    </lineage>
</organism>
<dbReference type="SUPFAM" id="SSF52540">
    <property type="entry name" value="P-loop containing nucleoside triphosphate hydrolases"/>
    <property type="match status" value="1"/>
</dbReference>
<name>A0AAP0S2A9_LIQFO</name>
<sequence length="126" mass="14230">MFVKKEKLSLEAVKQYKVNRPDELAKILVTKDKILESGEKVNLVVNYDLPVKYESPSEPDYEVYLHRIGRVGRFGRKGAVFNLLCSSRDIIMVMEKIENHFGTQVAEVNLQSDKAFEEALAAAGLA</sequence>
<proteinExistence type="predicted"/>
<gene>
    <name evidence="3" type="ORF">L1049_007716</name>
</gene>
<dbReference type="Proteomes" id="UP001415857">
    <property type="component" value="Unassembled WGS sequence"/>
</dbReference>
<dbReference type="EMBL" id="JBBPBK010000002">
    <property type="protein sequence ID" value="KAK9289560.1"/>
    <property type="molecule type" value="Genomic_DNA"/>
</dbReference>
<dbReference type="Gene3D" id="3.40.50.300">
    <property type="entry name" value="P-loop containing nucleotide triphosphate hydrolases"/>
    <property type="match status" value="1"/>
</dbReference>
<dbReference type="PANTHER" id="PTHR47958">
    <property type="entry name" value="ATP-DEPENDENT RNA HELICASE DBP3"/>
    <property type="match status" value="1"/>
</dbReference>
<keyword evidence="1" id="KW-0694">RNA-binding</keyword>
<dbReference type="Pfam" id="PF00271">
    <property type="entry name" value="Helicase_C"/>
    <property type="match status" value="1"/>
</dbReference>
<evidence type="ECO:0000313" key="4">
    <source>
        <dbReference type="Proteomes" id="UP001415857"/>
    </source>
</evidence>
<comment type="caution">
    <text evidence="3">The sequence shown here is derived from an EMBL/GenBank/DDBJ whole genome shotgun (WGS) entry which is preliminary data.</text>
</comment>
<dbReference type="GO" id="GO:0003723">
    <property type="term" value="F:RNA binding"/>
    <property type="evidence" value="ECO:0007669"/>
    <property type="project" value="UniProtKB-KW"/>
</dbReference>
<protein>
    <recommendedName>
        <fullName evidence="2">Helicase C-terminal domain-containing protein</fullName>
    </recommendedName>
</protein>
<evidence type="ECO:0000256" key="1">
    <source>
        <dbReference type="ARBA" id="ARBA00022884"/>
    </source>
</evidence>
<keyword evidence="4" id="KW-1185">Reference proteome</keyword>
<dbReference type="AlphaFoldDB" id="A0AAP0S2A9"/>
<dbReference type="InterPro" id="IPR001650">
    <property type="entry name" value="Helicase_C-like"/>
</dbReference>
<reference evidence="3 4" key="1">
    <citation type="journal article" date="2024" name="Plant J.">
        <title>Genome sequences and population genomics reveal climatic adaptation and genomic divergence between two closely related sweetgum species.</title>
        <authorList>
            <person name="Xu W.Q."/>
            <person name="Ren C.Q."/>
            <person name="Zhang X.Y."/>
            <person name="Comes H.P."/>
            <person name="Liu X.H."/>
            <person name="Li Y.G."/>
            <person name="Kettle C.J."/>
            <person name="Jalonen R."/>
            <person name="Gaisberger H."/>
            <person name="Ma Y.Z."/>
            <person name="Qiu Y.X."/>
        </authorList>
    </citation>
    <scope>NUCLEOTIDE SEQUENCE [LARGE SCALE GENOMIC DNA]</scope>
    <source>
        <strain evidence="3">Hangzhou</strain>
    </source>
</reference>
<dbReference type="InterPro" id="IPR027417">
    <property type="entry name" value="P-loop_NTPase"/>
</dbReference>
<feature type="domain" description="Helicase C-terminal" evidence="2">
    <location>
        <begin position="40"/>
        <end position="75"/>
    </location>
</feature>
<accession>A0AAP0S2A9</accession>
<evidence type="ECO:0000313" key="3">
    <source>
        <dbReference type="EMBL" id="KAK9289560.1"/>
    </source>
</evidence>